<proteinExistence type="predicted"/>
<dbReference type="Proteomes" id="UP000182489">
    <property type="component" value="Unassembled WGS sequence"/>
</dbReference>
<dbReference type="EMBL" id="FPKH01000004">
    <property type="protein sequence ID" value="SFX94159.1"/>
    <property type="molecule type" value="Genomic_DNA"/>
</dbReference>
<feature type="domain" description="Saccharopine dehydrogenase NADP binding" evidence="1">
    <location>
        <begin position="6"/>
        <end position="106"/>
    </location>
</feature>
<dbReference type="Pfam" id="PF03435">
    <property type="entry name" value="Sacchrp_dh_NADP"/>
    <property type="match status" value="1"/>
</dbReference>
<dbReference type="PANTHER" id="PTHR43796">
    <property type="entry name" value="CARBOXYNORSPERMIDINE SYNTHASE"/>
    <property type="match status" value="1"/>
</dbReference>
<dbReference type="Gene3D" id="3.40.50.720">
    <property type="entry name" value="NAD(P)-binding Rossmann-like Domain"/>
    <property type="match status" value="1"/>
</dbReference>
<dbReference type="RefSeq" id="WP_072455036.1">
    <property type="nucleotide sequence ID" value="NZ_FPKH01000004.1"/>
</dbReference>
<dbReference type="InterPro" id="IPR005097">
    <property type="entry name" value="Sacchrp_dh_NADP-bd"/>
</dbReference>
<organism evidence="2 3">
    <name type="scientific">Janthinobacterium lividum</name>
    <dbReference type="NCBI Taxonomy" id="29581"/>
    <lineage>
        <taxon>Bacteria</taxon>
        <taxon>Pseudomonadati</taxon>
        <taxon>Pseudomonadota</taxon>
        <taxon>Betaproteobacteria</taxon>
        <taxon>Burkholderiales</taxon>
        <taxon>Oxalobacteraceae</taxon>
        <taxon>Janthinobacterium</taxon>
    </lineage>
</organism>
<protein>
    <submittedName>
        <fullName evidence="2">Saccharopine dehydrogenase, NADP-dependent</fullName>
    </submittedName>
</protein>
<dbReference type="PANTHER" id="PTHR43796:SF2">
    <property type="entry name" value="CARBOXYNORSPERMIDINE SYNTHASE"/>
    <property type="match status" value="1"/>
</dbReference>
<evidence type="ECO:0000313" key="2">
    <source>
        <dbReference type="EMBL" id="SFX94159.1"/>
    </source>
</evidence>
<evidence type="ECO:0000313" key="3">
    <source>
        <dbReference type="Proteomes" id="UP000182489"/>
    </source>
</evidence>
<name>A0AB38CBQ4_9BURK</name>
<gene>
    <name evidence="2" type="ORF">SAMN03097694_3866</name>
</gene>
<accession>A0AB38CBQ4</accession>
<dbReference type="SUPFAM" id="SSF51735">
    <property type="entry name" value="NAD(P)-binding Rossmann-fold domains"/>
    <property type="match status" value="1"/>
</dbReference>
<dbReference type="AlphaFoldDB" id="A0AB38CBQ4"/>
<sequence length="372" mass="39110">MAHHTILVLGGYGFFGTRICQALAGNQNIHLLVAGRDAARARALAAQLGLPPRQALALDADAPDLARRLTELGVDTLIHTAGPFQGQDYRVARAAIEAGANYIDLADGRDFVAGIASLDDLARQRGVFITSGASSLPALSSAVVDRYLPRFRQLTSIRHGIASGARAPGIATMAGIFSYCGKPFQRLVAGSQQTTHGWLDLKRHRFAAPVGGRLLGSCDVPDLALFPQRYPGLDTVTFHAGFAGAPGHLFVWGAAQLVRLGLLRSLLPLVRPLHAISQWVEPLVSDKGAMFVTLQGTGLDGLPLTLTWQLLAAQNHGPHIPCGASIALAHRLASASSGGAPLPRGAMPCVGLLTVENYLAALQGHDVTEVPA</sequence>
<dbReference type="InterPro" id="IPR036291">
    <property type="entry name" value="NAD(P)-bd_dom_sf"/>
</dbReference>
<comment type="caution">
    <text evidence="2">The sequence shown here is derived from an EMBL/GenBank/DDBJ whole genome shotgun (WGS) entry which is preliminary data.</text>
</comment>
<evidence type="ECO:0000259" key="1">
    <source>
        <dbReference type="Pfam" id="PF03435"/>
    </source>
</evidence>
<reference evidence="2 3" key="1">
    <citation type="submission" date="2016-11" db="EMBL/GenBank/DDBJ databases">
        <authorList>
            <person name="Varghese N."/>
            <person name="Submissions S."/>
        </authorList>
    </citation>
    <scope>NUCLEOTIDE SEQUENCE [LARGE SCALE GENOMIC DNA]</scope>
    <source>
        <strain evidence="2 3">NFR18</strain>
    </source>
</reference>